<keyword evidence="10" id="KW-1133">Transmembrane helix</keyword>
<comment type="catalytic activity">
    <reaction evidence="1">
        <text>S-ubiquitinyl-[E2 ubiquitin-conjugating enzyme]-L-cysteine + [acceptor protein]-L-lysine = [E2 ubiquitin-conjugating enzyme]-L-cysteine + N(6)-ubiquitinyl-[acceptor protein]-L-lysine.</text>
        <dbReference type="EC" id="2.3.2.27"/>
    </reaction>
</comment>
<reference evidence="14" key="1">
    <citation type="journal article" date="2020" name="Nature">
        <title>Giant virus diversity and host interactions through global metagenomics.</title>
        <authorList>
            <person name="Schulz F."/>
            <person name="Roux S."/>
            <person name="Paez-Espino D."/>
            <person name="Jungbluth S."/>
            <person name="Walsh D.A."/>
            <person name="Denef V.J."/>
            <person name="McMahon K.D."/>
            <person name="Konstantinidis K.T."/>
            <person name="Eloe-Fadrosh E.A."/>
            <person name="Kyrpides N.C."/>
            <person name="Woyke T."/>
        </authorList>
    </citation>
    <scope>NUCLEOTIDE SEQUENCE</scope>
    <source>
        <strain evidence="14">GVMAG-M-3300023174-75</strain>
    </source>
</reference>
<dbReference type="PROSITE" id="PS50096">
    <property type="entry name" value="IQ"/>
    <property type="match status" value="1"/>
</dbReference>
<organism evidence="14">
    <name type="scientific">viral metagenome</name>
    <dbReference type="NCBI Taxonomy" id="1070528"/>
    <lineage>
        <taxon>unclassified sequences</taxon>
        <taxon>metagenomes</taxon>
        <taxon>organismal metagenomes</taxon>
    </lineage>
</organism>
<keyword evidence="5" id="KW-0812">Transmembrane</keyword>
<name>A0A6C0E111_9ZZZZ</name>
<feature type="region of interest" description="Disordered" evidence="12">
    <location>
        <begin position="1"/>
        <end position="31"/>
    </location>
</feature>
<evidence type="ECO:0000256" key="9">
    <source>
        <dbReference type="ARBA" id="ARBA00022833"/>
    </source>
</evidence>
<keyword evidence="11" id="KW-0472">Membrane</keyword>
<dbReference type="CDD" id="cd16448">
    <property type="entry name" value="RING-H2"/>
    <property type="match status" value="1"/>
</dbReference>
<evidence type="ECO:0000313" key="14">
    <source>
        <dbReference type="EMBL" id="QHT21115.1"/>
    </source>
</evidence>
<feature type="domain" description="RING-type" evidence="13">
    <location>
        <begin position="79"/>
        <end position="121"/>
    </location>
</feature>
<evidence type="ECO:0000256" key="4">
    <source>
        <dbReference type="ARBA" id="ARBA00022679"/>
    </source>
</evidence>
<dbReference type="InterPro" id="IPR013083">
    <property type="entry name" value="Znf_RING/FYVE/PHD"/>
</dbReference>
<proteinExistence type="predicted"/>
<evidence type="ECO:0000256" key="1">
    <source>
        <dbReference type="ARBA" id="ARBA00000900"/>
    </source>
</evidence>
<keyword evidence="8" id="KW-0833">Ubl conjugation pathway</keyword>
<dbReference type="GO" id="GO:0016020">
    <property type="term" value="C:membrane"/>
    <property type="evidence" value="ECO:0007669"/>
    <property type="project" value="UniProtKB-SubCell"/>
</dbReference>
<dbReference type="PANTHER" id="PTHR45977">
    <property type="entry name" value="TARGET OF ERK KINASE MPK-1"/>
    <property type="match status" value="1"/>
</dbReference>
<dbReference type="GO" id="GO:0006511">
    <property type="term" value="P:ubiquitin-dependent protein catabolic process"/>
    <property type="evidence" value="ECO:0007669"/>
    <property type="project" value="TreeGrafter"/>
</dbReference>
<sequence>MPFIQRYTRAKKRTHRRRNNRARGISRKSSSIVRSAATRIQKRVRGKQTRKKTDALMRDKIDKRNLEIANRNLEIDKECAICLAEVQSDDPITSLPCGHRFHTECIMRSLQSGIAGCPLCRSVIPNNDYAHLANPTMTYEEALVARNRAQEERRLARQAYTNAVARTNEYERSNRNRSRRLRGLNSPTYVRLLQAEETADAEVRHAQANIDRYMNTIRQLS</sequence>
<dbReference type="SMART" id="SM00184">
    <property type="entry name" value="RING"/>
    <property type="match status" value="1"/>
</dbReference>
<accession>A0A6C0E111</accession>
<protein>
    <recommendedName>
        <fullName evidence="3">RING-type E3 ubiquitin transferase</fullName>
        <ecNumber evidence="3">2.3.2.27</ecNumber>
    </recommendedName>
</protein>
<dbReference type="SUPFAM" id="SSF57850">
    <property type="entry name" value="RING/U-box"/>
    <property type="match status" value="1"/>
</dbReference>
<dbReference type="GO" id="GO:0061630">
    <property type="term" value="F:ubiquitin protein ligase activity"/>
    <property type="evidence" value="ECO:0007669"/>
    <property type="project" value="UniProtKB-EC"/>
</dbReference>
<dbReference type="GO" id="GO:0016567">
    <property type="term" value="P:protein ubiquitination"/>
    <property type="evidence" value="ECO:0007669"/>
    <property type="project" value="TreeGrafter"/>
</dbReference>
<keyword evidence="6" id="KW-0479">Metal-binding</keyword>
<dbReference type="EC" id="2.3.2.27" evidence="3"/>
<evidence type="ECO:0000256" key="5">
    <source>
        <dbReference type="ARBA" id="ARBA00022692"/>
    </source>
</evidence>
<evidence type="ECO:0000256" key="6">
    <source>
        <dbReference type="ARBA" id="ARBA00022723"/>
    </source>
</evidence>
<keyword evidence="7" id="KW-0863">Zinc-finger</keyword>
<dbReference type="Pfam" id="PF13639">
    <property type="entry name" value="zf-RING_2"/>
    <property type="match status" value="1"/>
</dbReference>
<evidence type="ECO:0000256" key="10">
    <source>
        <dbReference type="ARBA" id="ARBA00022989"/>
    </source>
</evidence>
<dbReference type="GO" id="GO:0008270">
    <property type="term" value="F:zinc ion binding"/>
    <property type="evidence" value="ECO:0007669"/>
    <property type="project" value="UniProtKB-KW"/>
</dbReference>
<evidence type="ECO:0000256" key="11">
    <source>
        <dbReference type="ARBA" id="ARBA00023136"/>
    </source>
</evidence>
<dbReference type="AlphaFoldDB" id="A0A6C0E111"/>
<dbReference type="PANTHER" id="PTHR45977:SF4">
    <property type="entry name" value="RING-TYPE DOMAIN-CONTAINING PROTEIN"/>
    <property type="match status" value="1"/>
</dbReference>
<evidence type="ECO:0000256" key="3">
    <source>
        <dbReference type="ARBA" id="ARBA00012483"/>
    </source>
</evidence>
<dbReference type="InterPro" id="IPR001841">
    <property type="entry name" value="Znf_RING"/>
</dbReference>
<evidence type="ECO:0000256" key="8">
    <source>
        <dbReference type="ARBA" id="ARBA00022786"/>
    </source>
</evidence>
<evidence type="ECO:0000256" key="7">
    <source>
        <dbReference type="ARBA" id="ARBA00022771"/>
    </source>
</evidence>
<keyword evidence="4" id="KW-0808">Transferase</keyword>
<dbReference type="PROSITE" id="PS50089">
    <property type="entry name" value="ZF_RING_2"/>
    <property type="match status" value="1"/>
</dbReference>
<feature type="compositionally biased region" description="Basic residues" evidence="12">
    <location>
        <begin position="8"/>
        <end position="26"/>
    </location>
</feature>
<keyword evidence="9" id="KW-0862">Zinc</keyword>
<evidence type="ECO:0000256" key="2">
    <source>
        <dbReference type="ARBA" id="ARBA00004141"/>
    </source>
</evidence>
<dbReference type="EMBL" id="MN739685">
    <property type="protein sequence ID" value="QHT21115.1"/>
    <property type="molecule type" value="Genomic_DNA"/>
</dbReference>
<dbReference type="Gene3D" id="3.30.40.10">
    <property type="entry name" value="Zinc/RING finger domain, C3HC4 (zinc finger)"/>
    <property type="match status" value="1"/>
</dbReference>
<evidence type="ECO:0000256" key="12">
    <source>
        <dbReference type="SAM" id="MobiDB-lite"/>
    </source>
</evidence>
<evidence type="ECO:0000259" key="13">
    <source>
        <dbReference type="PROSITE" id="PS50089"/>
    </source>
</evidence>
<comment type="subcellular location">
    <subcellularLocation>
        <location evidence="2">Membrane</location>
        <topology evidence="2">Multi-pass membrane protein</topology>
    </subcellularLocation>
</comment>